<dbReference type="InterPro" id="IPR027417">
    <property type="entry name" value="P-loop_NTPase"/>
</dbReference>
<accession>A0AAW5PCU4</accession>
<evidence type="ECO:0008006" key="3">
    <source>
        <dbReference type="Google" id="ProtNLM"/>
    </source>
</evidence>
<proteinExistence type="predicted"/>
<reference evidence="1" key="1">
    <citation type="submission" date="2022-08" db="EMBL/GenBank/DDBJ databases">
        <title>Genomic Encyclopedia of Type Strains, Phase V (KMG-V): Genome sequencing to study the core and pangenomes of soil and plant-associated prokaryotes.</title>
        <authorList>
            <person name="Whitman W."/>
        </authorList>
    </citation>
    <scope>NUCLEOTIDE SEQUENCE</scope>
    <source>
        <strain evidence="1">SP3002</strain>
    </source>
</reference>
<dbReference type="Proteomes" id="UP001155110">
    <property type="component" value="Unassembled WGS sequence"/>
</dbReference>
<name>A0AAW5PCU4_9BACT</name>
<evidence type="ECO:0000313" key="2">
    <source>
        <dbReference type="Proteomes" id="UP001155110"/>
    </source>
</evidence>
<sequence>MDDVDEKSAGKYDTLRRGAGYASQLLEKVSRKLKKYAENPKLFFMHIPKTGGTSVKNAFRKSGGE</sequence>
<dbReference type="AlphaFoldDB" id="A0AAW5PCU4"/>
<organism evidence="1 2">
    <name type="scientific">Salinibacter ruber</name>
    <dbReference type="NCBI Taxonomy" id="146919"/>
    <lineage>
        <taxon>Bacteria</taxon>
        <taxon>Pseudomonadati</taxon>
        <taxon>Rhodothermota</taxon>
        <taxon>Rhodothermia</taxon>
        <taxon>Rhodothermales</taxon>
        <taxon>Salinibacteraceae</taxon>
        <taxon>Salinibacter</taxon>
    </lineage>
</organism>
<dbReference type="Gene3D" id="3.40.50.300">
    <property type="entry name" value="P-loop containing nucleotide triphosphate hydrolases"/>
    <property type="match status" value="1"/>
</dbReference>
<dbReference type="EMBL" id="JANTZM010000052">
    <property type="protein sequence ID" value="MCS4159588.1"/>
    <property type="molecule type" value="Genomic_DNA"/>
</dbReference>
<gene>
    <name evidence="1" type="ORF">GGP99_003581</name>
</gene>
<evidence type="ECO:0000313" key="1">
    <source>
        <dbReference type="EMBL" id="MCS4159588.1"/>
    </source>
</evidence>
<protein>
    <recommendedName>
        <fullName evidence="3">Sulfotransferase family protein</fullName>
    </recommendedName>
</protein>
<dbReference type="RefSeq" id="WP_259060037.1">
    <property type="nucleotide sequence ID" value="NZ_JANTZM010000052.1"/>
</dbReference>
<comment type="caution">
    <text evidence="1">The sequence shown here is derived from an EMBL/GenBank/DDBJ whole genome shotgun (WGS) entry which is preliminary data.</text>
</comment>